<keyword evidence="1" id="KW-0175">Coiled coil</keyword>
<keyword evidence="2" id="KW-0732">Signal</keyword>
<feature type="coiled-coil region" evidence="1">
    <location>
        <begin position="214"/>
        <end position="245"/>
    </location>
</feature>
<evidence type="ECO:0000256" key="1">
    <source>
        <dbReference type="SAM" id="Coils"/>
    </source>
</evidence>
<dbReference type="AlphaFoldDB" id="A0ABD0JBH4"/>
<dbReference type="PANTHER" id="PTHR18957">
    <property type="entry name" value="CENTLEIN"/>
    <property type="match status" value="1"/>
</dbReference>
<name>A0ABD0JBH4_9CAEN</name>
<feature type="chain" id="PRO_5044785622" evidence="2">
    <location>
        <begin position="21"/>
        <end position="376"/>
    </location>
</feature>
<gene>
    <name evidence="3" type="ORF">BaRGS_00036618</name>
</gene>
<evidence type="ECO:0000313" key="4">
    <source>
        <dbReference type="Proteomes" id="UP001519460"/>
    </source>
</evidence>
<comment type="caution">
    <text evidence="3">The sequence shown here is derived from an EMBL/GenBank/DDBJ whole genome shotgun (WGS) entry which is preliminary data.</text>
</comment>
<dbReference type="Proteomes" id="UP001519460">
    <property type="component" value="Unassembled WGS sequence"/>
</dbReference>
<accession>A0ABD0JBH4</accession>
<evidence type="ECO:0000256" key="2">
    <source>
        <dbReference type="SAM" id="SignalP"/>
    </source>
</evidence>
<keyword evidence="4" id="KW-1185">Reference proteome</keyword>
<dbReference type="EMBL" id="JACVVK020000521">
    <property type="protein sequence ID" value="KAK7468154.1"/>
    <property type="molecule type" value="Genomic_DNA"/>
</dbReference>
<evidence type="ECO:0000313" key="3">
    <source>
        <dbReference type="EMBL" id="KAK7468154.1"/>
    </source>
</evidence>
<sequence>MYLLGLSLLLSVGCVGSTSAAGKESSSSLPITDPIQELKQQLLRLEHRLEEQEANSRLREERLYQEIKKLKADTKRCKNDVRQQNEAVQRLLKEMANQKQAKTAVTVQLTEMTAEIQALKNTNSQQDIAIAAHETAKGSTYVRWGHTACPNSSETVYSSDMRFACDNTVSEAKNSNPGSCAKLKQTSGGPYREICLEGDMAQIQQLKYDARVREEGLKEEIQRLQVDLEQQRRELEHQNVAFDEEISRCVKAFRIRYHDRTNIATANISDFRNGSTKKCSRTIRPVPLNNSYCRQAEELRERPWLSDCSEQSDQTSPTDTVITQMSQRLTDMSAQIEALEHEDVALKVQDEALKAQDQALNEAMTSQAKNFCRSHG</sequence>
<reference evidence="3 4" key="1">
    <citation type="journal article" date="2023" name="Sci. Data">
        <title>Genome assembly of the Korean intertidal mud-creeper Batillaria attramentaria.</title>
        <authorList>
            <person name="Patra A.K."/>
            <person name="Ho P.T."/>
            <person name="Jun S."/>
            <person name="Lee S.J."/>
            <person name="Kim Y."/>
            <person name="Won Y.J."/>
        </authorList>
    </citation>
    <scope>NUCLEOTIDE SEQUENCE [LARGE SCALE GENOMIC DNA]</scope>
    <source>
        <strain evidence="3">Wonlab-2016</strain>
    </source>
</reference>
<feature type="coiled-coil region" evidence="1">
    <location>
        <begin position="35"/>
        <end position="101"/>
    </location>
</feature>
<dbReference type="PANTHER" id="PTHR18957:SF0">
    <property type="entry name" value="CENTLEIN"/>
    <property type="match status" value="1"/>
</dbReference>
<organism evidence="3 4">
    <name type="scientific">Batillaria attramentaria</name>
    <dbReference type="NCBI Taxonomy" id="370345"/>
    <lineage>
        <taxon>Eukaryota</taxon>
        <taxon>Metazoa</taxon>
        <taxon>Spiralia</taxon>
        <taxon>Lophotrochozoa</taxon>
        <taxon>Mollusca</taxon>
        <taxon>Gastropoda</taxon>
        <taxon>Caenogastropoda</taxon>
        <taxon>Sorbeoconcha</taxon>
        <taxon>Cerithioidea</taxon>
        <taxon>Batillariidae</taxon>
        <taxon>Batillaria</taxon>
    </lineage>
</organism>
<feature type="signal peptide" evidence="2">
    <location>
        <begin position="1"/>
        <end position="20"/>
    </location>
</feature>
<proteinExistence type="predicted"/>
<protein>
    <submittedName>
        <fullName evidence="3">Uncharacterized protein</fullName>
    </submittedName>
</protein>
<dbReference type="InterPro" id="IPR038810">
    <property type="entry name" value="CNTLN"/>
</dbReference>